<dbReference type="PANTHER" id="PTHR35740:SF1">
    <property type="entry name" value="OS12G0111700 PROTEIN"/>
    <property type="match status" value="1"/>
</dbReference>
<keyword evidence="2" id="KW-0498">Mitosis</keyword>
<comment type="caution">
    <text evidence="8">The sequence shown here is derived from an EMBL/GenBank/DDBJ whole genome shotgun (WGS) entry which is preliminary data.</text>
</comment>
<organism evidence="8 9">
    <name type="scientific">Mikania micrantha</name>
    <name type="common">bitter vine</name>
    <dbReference type="NCBI Taxonomy" id="192012"/>
    <lineage>
        <taxon>Eukaryota</taxon>
        <taxon>Viridiplantae</taxon>
        <taxon>Streptophyta</taxon>
        <taxon>Embryophyta</taxon>
        <taxon>Tracheophyta</taxon>
        <taxon>Spermatophyta</taxon>
        <taxon>Magnoliopsida</taxon>
        <taxon>eudicotyledons</taxon>
        <taxon>Gunneridae</taxon>
        <taxon>Pentapetalae</taxon>
        <taxon>asterids</taxon>
        <taxon>campanulids</taxon>
        <taxon>Asterales</taxon>
        <taxon>Asteraceae</taxon>
        <taxon>Asteroideae</taxon>
        <taxon>Heliantheae alliance</taxon>
        <taxon>Eupatorieae</taxon>
        <taxon>Mikania</taxon>
    </lineage>
</organism>
<evidence type="ECO:0000256" key="1">
    <source>
        <dbReference type="ARBA" id="ARBA00022618"/>
    </source>
</evidence>
<dbReference type="EMBL" id="SZYD01000018">
    <property type="protein sequence ID" value="KAD2805251.1"/>
    <property type="molecule type" value="Genomic_DNA"/>
</dbReference>
<accession>A0A5N6LUK7</accession>
<feature type="compositionally biased region" description="Low complexity" evidence="6">
    <location>
        <begin position="26"/>
        <end position="46"/>
    </location>
</feature>
<keyword evidence="1" id="KW-0132">Cell division</keyword>
<keyword evidence="9" id="KW-1185">Reference proteome</keyword>
<evidence type="ECO:0000256" key="4">
    <source>
        <dbReference type="ARBA" id="ARBA00023306"/>
    </source>
</evidence>
<evidence type="ECO:0000256" key="2">
    <source>
        <dbReference type="ARBA" id="ARBA00022776"/>
    </source>
</evidence>
<evidence type="ECO:0000256" key="5">
    <source>
        <dbReference type="ARBA" id="ARBA00093465"/>
    </source>
</evidence>
<evidence type="ECO:0000313" key="9">
    <source>
        <dbReference type="Proteomes" id="UP000326396"/>
    </source>
</evidence>
<dbReference type="Proteomes" id="UP000326396">
    <property type="component" value="Linkage Group LG8"/>
</dbReference>
<feature type="region of interest" description="Disordered" evidence="6">
    <location>
        <begin position="24"/>
        <end position="52"/>
    </location>
</feature>
<dbReference type="GO" id="GO:0005634">
    <property type="term" value="C:nucleus"/>
    <property type="evidence" value="ECO:0007669"/>
    <property type="project" value="UniProtKB-SubCell"/>
</dbReference>
<feature type="domain" description="Sororin C-terminal region" evidence="7">
    <location>
        <begin position="356"/>
        <end position="379"/>
    </location>
</feature>
<protein>
    <recommendedName>
        <fullName evidence="7">Sororin C-terminal region domain-containing protein</fullName>
    </recommendedName>
</protein>
<comment type="similarity">
    <text evidence="5">Belongs to the sororin family.</text>
</comment>
<dbReference type="GO" id="GO:0051301">
    <property type="term" value="P:cell division"/>
    <property type="evidence" value="ECO:0007669"/>
    <property type="project" value="UniProtKB-KW"/>
</dbReference>
<dbReference type="OrthoDB" id="1903589at2759"/>
<evidence type="ECO:0000313" key="8">
    <source>
        <dbReference type="EMBL" id="KAD2805251.1"/>
    </source>
</evidence>
<evidence type="ECO:0000259" key="7">
    <source>
        <dbReference type="Pfam" id="PF25220"/>
    </source>
</evidence>
<keyword evidence="3" id="KW-0539">Nucleus</keyword>
<dbReference type="PANTHER" id="PTHR35740">
    <property type="entry name" value="OS12G0111700 PROTEIN"/>
    <property type="match status" value="1"/>
</dbReference>
<reference evidence="8 9" key="1">
    <citation type="submission" date="2019-05" db="EMBL/GenBank/DDBJ databases">
        <title>Mikania micrantha, genome provides insights into the molecular mechanism of rapid growth.</title>
        <authorList>
            <person name="Liu B."/>
        </authorList>
    </citation>
    <scope>NUCLEOTIDE SEQUENCE [LARGE SCALE GENOMIC DNA]</scope>
    <source>
        <strain evidence="8">NLD-2019</strain>
        <tissue evidence="8">Leaf</tissue>
    </source>
</reference>
<dbReference type="InterPro" id="IPR057337">
    <property type="entry name" value="Sororin_C"/>
</dbReference>
<sequence length="381" mass="42637">MVTKSSIKRKPLADLTNIVRKSNNTSSFSQSKKYGSSVASDSSIGSTTNPINLHRPVIVPLDQLLPSKTRRFKPDHLVGEVNQTRQSQRHNPQNTRCITRAVVSLTSFQEGRNNGKEGSVSFCSSTLDKIKDLGKVNQSCLDKMITDGKKISSDPCYPSTDKINDTRKLFEAPLSVHHMKNANNSTNTHISHSTEMLKDKRNGNVVQSGHSHTENANSNIIIAKPDSLAKRKDKGKAIADPLDYPSGKKFKNIVTEFGDPLKGVTVKEIEDMLTGSSIVNLAQKDKGKRVSTPINYHTMEKKDQQSSCPPILRTISNRNFADETEIVLQSRLRTEPPPNKKKKRCSGKEVNEEYTLPQDFVEQQRAYFKEIDDFELQVEEV</sequence>
<evidence type="ECO:0000256" key="3">
    <source>
        <dbReference type="ARBA" id="ARBA00023242"/>
    </source>
</evidence>
<dbReference type="AlphaFoldDB" id="A0A5N6LUK7"/>
<keyword evidence="4" id="KW-0131">Cell cycle</keyword>
<evidence type="ECO:0000256" key="6">
    <source>
        <dbReference type="SAM" id="MobiDB-lite"/>
    </source>
</evidence>
<name>A0A5N6LUK7_9ASTR</name>
<proteinExistence type="inferred from homology"/>
<gene>
    <name evidence="8" type="ORF">E3N88_38628</name>
</gene>
<dbReference type="Pfam" id="PF25220">
    <property type="entry name" value="Sororin_C"/>
    <property type="match status" value="1"/>
</dbReference>